<evidence type="ECO:0000313" key="2">
    <source>
        <dbReference type="Proteomes" id="UP001596472"/>
    </source>
</evidence>
<accession>A0ABW2L9Y1</accession>
<dbReference type="EMBL" id="JBHTBS010000008">
    <property type="protein sequence ID" value="MFC7338574.1"/>
    <property type="molecule type" value="Genomic_DNA"/>
</dbReference>
<evidence type="ECO:0000313" key="1">
    <source>
        <dbReference type="EMBL" id="MFC7338574.1"/>
    </source>
</evidence>
<organism evidence="1 2">
    <name type="scientific">Haloferula chungangensis</name>
    <dbReference type="NCBI Taxonomy" id="1048331"/>
    <lineage>
        <taxon>Bacteria</taxon>
        <taxon>Pseudomonadati</taxon>
        <taxon>Verrucomicrobiota</taxon>
        <taxon>Verrucomicrobiia</taxon>
        <taxon>Verrucomicrobiales</taxon>
        <taxon>Verrucomicrobiaceae</taxon>
        <taxon>Haloferula</taxon>
    </lineage>
</organism>
<proteinExistence type="predicted"/>
<protein>
    <submittedName>
        <fullName evidence="1">Uncharacterized protein</fullName>
    </submittedName>
</protein>
<comment type="caution">
    <text evidence="1">The sequence shown here is derived from an EMBL/GenBank/DDBJ whole genome shotgun (WGS) entry which is preliminary data.</text>
</comment>
<dbReference type="RefSeq" id="WP_379714037.1">
    <property type="nucleotide sequence ID" value="NZ_JBHTBS010000008.1"/>
</dbReference>
<gene>
    <name evidence="1" type="ORF">ACFQY0_15370</name>
</gene>
<reference evidence="2" key="1">
    <citation type="journal article" date="2019" name="Int. J. Syst. Evol. Microbiol.">
        <title>The Global Catalogue of Microorganisms (GCM) 10K type strain sequencing project: providing services to taxonomists for standard genome sequencing and annotation.</title>
        <authorList>
            <consortium name="The Broad Institute Genomics Platform"/>
            <consortium name="The Broad Institute Genome Sequencing Center for Infectious Disease"/>
            <person name="Wu L."/>
            <person name="Ma J."/>
        </authorList>
    </citation>
    <scope>NUCLEOTIDE SEQUENCE [LARGE SCALE GENOMIC DNA]</scope>
    <source>
        <strain evidence="2">CGMCC 4.1467</strain>
    </source>
</reference>
<keyword evidence="2" id="KW-1185">Reference proteome</keyword>
<sequence length="1173" mass="128926">MSLLVMILIGLMSLSVIELRRSSTGHDLAAARANARMALMQAIGQLQLELGPDQRVSATSGILALGEDPHWTGTWSTRNSDGSSIWSRDPQSGSLLDHRNEQGWDAKNRVRKWLVSGEGDPRVSLAESDSVELVGDGSVATRDSFVRVPLVGIGEMDGRKGAMAWWTGDLGVRANVSSPDRFADEKVTPGQASDAHFRLMAAQHAEAEVIGDGIDIPDDRVTALLSTHSLSLLGNEGREWSRRNFHDFTTASQGLLTDVSRGGLKSDLSAYFESHGTVPRLRGVAGLSDTDSMIDGGEQSRWNLAGPRFGLLRDWATKVVPFSGMEVAAYGPLTDSGKAGSSEAFALCNEQPVVLDGNAGSSLKPIVVEASNFVQVSTFKLSDSPTSGFQMRTHLYPRVVVWNPYNVELGSEDMIVMIQGNGRWEMWTENEHYSQSGGVVFRSRSQWLSFEGGRSTSFVGEGLGIFSDEGYKDPYMGSYYFTVPATTFGPGECLVFSPEYAAEYDGLSYYKPGSYDLSNNRLSCTTAPDPSRSFYVSGSSLRGINYRPVQFWYAPTPYWSNGGNGVINQSDDTRVVVKKLEGSEPVTFERFDALPQLSYISSSLQYGAGKEPRIAWDDSRKMDIELLDRDDPRPTLEPDPRTREGIRLRWFDEHYSNILNAGGLSNEEQVFEEAFFANWNPRAAFSVRSPWENIAGKLASVGSGGGPWFFGLYTRDLPDNAVSWGSQEPVFRKGRYHGNPFGPPQESQGDHVLFELPRVETGVISLGQLQNAQVSEFIWHPSFAIGNSLIDPRLGLEHSARTVPPSASAAEEEAAGFHPDVIGWSNDRERSASKSDWADTARALLQDVPGKDLLVYDLSYELNHALWDRFFLSSGDPERKARFVDDPMKYPLPNGRMVLAPGASRRVTTEDLSDYHRAAYHLAVDGAFNVNSTSVEAWKAMLSATRDVGDGKGTPMVRLLNRFDGVDRGVGADGQGNVWSAFRMLSDDEVTSLAEAVVEEVKIRGPFLSMSDFVNRRLSDDETSHAGALQAAIDRAGLNAVFDAGYPLDNEKSLGDYRHPDNIRDATRLEQTLKPNSKAWGAPGYLTQGDVLQVLAPVLTARSDSFVIRAYGESSTLSGKVLARAWCEAIVQRTPQPLNPDHTGLNPENPGEAGDFGRRFIMTRFRWLRPDEV</sequence>
<dbReference type="Proteomes" id="UP001596472">
    <property type="component" value="Unassembled WGS sequence"/>
</dbReference>
<name>A0ABW2L9Y1_9BACT</name>